<name>A0A0X3ANF7_9FLAO</name>
<dbReference type="OrthoDB" id="612868at2"/>
<accession>A0A0X3ANF7</accession>
<sequence length="484" mass="55828">MEGGNIIRKIGGESIKQAKKSIILESTHDNLTLYSAKKVEMIGKKGGVEYLNDYVPPAPLRVVKLDGPFDEKGQKVTVLEKEKWYIYKVVQFNRGAKEYEIKDLKWATKFDNQPLNTGYSNIRGLKEVKFNIDKEFNYTKFVVYAYFEKPIDEVSIESRLDGKFYYKGTKQWGQLQNDTDKVKAILDAHNQEFRSKAGNSGQAAISHLEKLSEKQIQKLYEGNDYKGGFFGTRDVLKENTANTIVQNFYHGNGKKVSFGPDTEISKRLHQFKPFQDYFYNNYLQMIKFVLEDPRLDIHTIGKEGIERVFGEDYLDKLALSNFTGVNYRPKELAADLYMRTYNEEGFEYYGLMGGTQTVKVDLKIEETQPGRFKIDTTMYIGDWYGSDWGDINGGKDYGEIYSKLMNQFTDVGKALVSQNIAIAAMGSRLNEMMGHKKGNMSCLNAFFWLQYHYGYLPGYEKNYKPFETELVYKSVDYITINSKK</sequence>
<dbReference type="AlphaFoldDB" id="A0A0X3ANF7"/>
<evidence type="ECO:0000313" key="1">
    <source>
        <dbReference type="EMBL" id="CVK15920.1"/>
    </source>
</evidence>
<keyword evidence="2" id="KW-1185">Reference proteome</keyword>
<gene>
    <name evidence="1" type="ORF">Ga0061079_10438</name>
</gene>
<protein>
    <submittedName>
        <fullName evidence="1">Uncharacterized protein</fullName>
    </submittedName>
</protein>
<proteinExistence type="predicted"/>
<dbReference type="Proteomes" id="UP000182761">
    <property type="component" value="Unassembled WGS sequence"/>
</dbReference>
<dbReference type="STRING" id="1586267.GCA_001418685_00755"/>
<dbReference type="RefSeq" id="WP_055425140.1">
    <property type="nucleotide sequence ID" value="NZ_FCOR01000004.1"/>
</dbReference>
<evidence type="ECO:0000313" key="2">
    <source>
        <dbReference type="Proteomes" id="UP000182761"/>
    </source>
</evidence>
<organism evidence="1 2">
    <name type="scientific">Apibacter mensalis</name>
    <dbReference type="NCBI Taxonomy" id="1586267"/>
    <lineage>
        <taxon>Bacteria</taxon>
        <taxon>Pseudomonadati</taxon>
        <taxon>Bacteroidota</taxon>
        <taxon>Flavobacteriia</taxon>
        <taxon>Flavobacteriales</taxon>
        <taxon>Weeksellaceae</taxon>
        <taxon>Apibacter</taxon>
    </lineage>
</organism>
<reference evidence="1 2" key="1">
    <citation type="submission" date="2016-01" db="EMBL/GenBank/DDBJ databases">
        <authorList>
            <person name="McClelland M."/>
            <person name="Jain A."/>
            <person name="Saraogi P."/>
            <person name="Mendelson R."/>
            <person name="Westerman R."/>
            <person name="SanMiguel P."/>
            <person name="Csonka L."/>
        </authorList>
    </citation>
    <scope>NUCLEOTIDE SEQUENCE [LARGE SCALE GENOMIC DNA]</scope>
    <source>
        <strain evidence="1 2">R-53146</strain>
    </source>
</reference>
<dbReference type="EMBL" id="FCOR01000004">
    <property type="protein sequence ID" value="CVK15920.1"/>
    <property type="molecule type" value="Genomic_DNA"/>
</dbReference>